<reference evidence="2" key="1">
    <citation type="submission" date="2022-08" db="EMBL/GenBank/DDBJ databases">
        <title>Genomic Encyclopedia of Type Strains, Phase III (KMG-III): the genomes of soil and plant-associated and newly described type strains.</title>
        <authorList>
            <person name="Whitman W."/>
        </authorList>
    </citation>
    <scope>NUCLEOTIDE SEQUENCE</scope>
    <source>
        <strain evidence="2">HMT 1</strain>
    </source>
</reference>
<dbReference type="Proteomes" id="UP001204445">
    <property type="component" value="Unassembled WGS sequence"/>
</dbReference>
<dbReference type="InterPro" id="IPR002938">
    <property type="entry name" value="FAD-bd"/>
</dbReference>
<organism evidence="2 3">
    <name type="scientific">Methylohalomonas lacus</name>
    <dbReference type="NCBI Taxonomy" id="398773"/>
    <lineage>
        <taxon>Bacteria</taxon>
        <taxon>Pseudomonadati</taxon>
        <taxon>Pseudomonadota</taxon>
        <taxon>Gammaproteobacteria</taxon>
        <taxon>Methylohalomonadales</taxon>
        <taxon>Methylohalomonadaceae</taxon>
        <taxon>Methylohalomonas</taxon>
    </lineage>
</organism>
<dbReference type="GO" id="GO:0071949">
    <property type="term" value="F:FAD binding"/>
    <property type="evidence" value="ECO:0007669"/>
    <property type="project" value="InterPro"/>
</dbReference>
<gene>
    <name evidence="2" type="ORF">J2T55_000353</name>
</gene>
<evidence type="ECO:0000259" key="1">
    <source>
        <dbReference type="Pfam" id="PF01494"/>
    </source>
</evidence>
<dbReference type="PANTHER" id="PTHR43747">
    <property type="entry name" value="FAD-BINDING PROTEIN"/>
    <property type="match status" value="1"/>
</dbReference>
<dbReference type="InterPro" id="IPR036188">
    <property type="entry name" value="FAD/NAD-bd_sf"/>
</dbReference>
<comment type="caution">
    <text evidence="2">The sequence shown here is derived from an EMBL/GenBank/DDBJ whole genome shotgun (WGS) entry which is preliminary data.</text>
</comment>
<sequence>MSARPDQQTTDVAIIGAGPAGCVAAKLLADAGHAVTVLEGSRFPRFSIGESLLPYCMNVLERCGLLQTVVEAGFQYKNGAVFERGDACQHIDFRDKFEAGWATTYQVQRARFDQALANTVAASGVDVRFESRVTAARLQRDDCRLDYRDAAGRSATLASRFVIDASGFGRVLPRLLGLDAPVESIPRRALFSHVRLAPAADFDRNKILITVHPQAHDIWYWLIPFNDGSASLGVLFPVDHPLAGAGTDLDTFWSLVNATRIGTLLAGTELLRELGAIQAYSSTSSQVHGDGYALLGNAAGFLDPIFSSGVTIAMKSAELATSTLLRELAGQTVDWQRDYAEPLAAGVETFRAYVDAWYDGRLQTIIFNQPQDAADSQLRRMMVSILAGYAWNTANPLVTHTERYLNMLHELSDQQV</sequence>
<dbReference type="Gene3D" id="3.50.50.60">
    <property type="entry name" value="FAD/NAD(P)-binding domain"/>
    <property type="match status" value="1"/>
</dbReference>
<dbReference type="Pfam" id="PF01494">
    <property type="entry name" value="FAD_binding_3"/>
    <property type="match status" value="1"/>
</dbReference>
<proteinExistence type="predicted"/>
<dbReference type="EMBL" id="JANUCT010000002">
    <property type="protein sequence ID" value="MCS3902357.1"/>
    <property type="molecule type" value="Genomic_DNA"/>
</dbReference>
<accession>A0AAE3HKZ9</accession>
<dbReference type="RefSeq" id="WP_259053866.1">
    <property type="nucleotide sequence ID" value="NZ_JANUCT010000002.1"/>
</dbReference>
<protein>
    <submittedName>
        <fullName evidence="2">Flavin-dependent dehydrogenase</fullName>
    </submittedName>
</protein>
<evidence type="ECO:0000313" key="3">
    <source>
        <dbReference type="Proteomes" id="UP001204445"/>
    </source>
</evidence>
<keyword evidence="3" id="KW-1185">Reference proteome</keyword>
<dbReference type="InterPro" id="IPR050816">
    <property type="entry name" value="Flavin-dep_Halogenase_NPB"/>
</dbReference>
<evidence type="ECO:0000313" key="2">
    <source>
        <dbReference type="EMBL" id="MCS3902357.1"/>
    </source>
</evidence>
<dbReference type="PANTHER" id="PTHR43747:SF1">
    <property type="entry name" value="SLR1998 PROTEIN"/>
    <property type="match status" value="1"/>
</dbReference>
<dbReference type="AlphaFoldDB" id="A0AAE3HKZ9"/>
<feature type="domain" description="FAD-binding" evidence="1">
    <location>
        <begin position="10"/>
        <end position="336"/>
    </location>
</feature>
<name>A0AAE3HKZ9_9GAMM</name>
<dbReference type="SUPFAM" id="SSF51905">
    <property type="entry name" value="FAD/NAD(P)-binding domain"/>
    <property type="match status" value="1"/>
</dbReference>